<feature type="domain" description="Myotubularin-related 12-like C-terminal" evidence="1">
    <location>
        <begin position="2"/>
        <end position="79"/>
    </location>
</feature>
<protein>
    <submittedName>
        <fullName evidence="2">(spotted green pufferfish) hypothetical protein</fullName>
    </submittedName>
</protein>
<reference evidence="2" key="1">
    <citation type="journal article" date="2004" name="Nature">
        <title>Genome duplication in the teleost fish Tetraodon nigroviridis reveals the early vertebrate proto-karyotype.</title>
        <authorList>
            <person name="Jaillon O."/>
            <person name="Aury J.-M."/>
            <person name="Brunet F."/>
            <person name="Petit J.-L."/>
            <person name="Stange-Thomann N."/>
            <person name="Mauceli E."/>
            <person name="Bouneau L."/>
            <person name="Fischer C."/>
            <person name="Ozouf-Costaz C."/>
            <person name="Bernot A."/>
            <person name="Nicaud S."/>
            <person name="Jaffe D."/>
            <person name="Fisher S."/>
            <person name="Lutfalla G."/>
            <person name="Dossat C."/>
            <person name="Segurens B."/>
            <person name="Dasilva C."/>
            <person name="Salanoubat M."/>
            <person name="Levy M."/>
            <person name="Boudet N."/>
            <person name="Castellano S."/>
            <person name="Anthouard V."/>
            <person name="Jubin C."/>
            <person name="Castelli V."/>
            <person name="Katinka M."/>
            <person name="Vacherie B."/>
            <person name="Biemont C."/>
            <person name="Skalli Z."/>
            <person name="Cattolico L."/>
            <person name="Poulain J."/>
            <person name="De Berardinis V."/>
            <person name="Cruaud C."/>
            <person name="Duprat S."/>
            <person name="Brottier P."/>
            <person name="Coutanceau J.-P."/>
            <person name="Gouzy J."/>
            <person name="Parra G."/>
            <person name="Lardier G."/>
            <person name="Chapple C."/>
            <person name="McKernan K.J."/>
            <person name="McEwan P."/>
            <person name="Bosak S."/>
            <person name="Kellis M."/>
            <person name="Volff J.-N."/>
            <person name="Guigo R."/>
            <person name="Zody M.C."/>
            <person name="Mesirov J."/>
            <person name="Lindblad-Toh K."/>
            <person name="Birren B."/>
            <person name="Nusbaum C."/>
            <person name="Kahn D."/>
            <person name="Robinson-Rechavi M."/>
            <person name="Laudet V."/>
            <person name="Schachter V."/>
            <person name="Quetier F."/>
            <person name="Saurin W."/>
            <person name="Scarpelli C."/>
            <person name="Wincker P."/>
            <person name="Lander E.S."/>
            <person name="Weissenbach J."/>
            <person name="Roest Crollius H."/>
        </authorList>
    </citation>
    <scope>NUCLEOTIDE SEQUENCE [LARGE SCALE GENOMIC DNA]</scope>
</reference>
<evidence type="ECO:0000259" key="1">
    <source>
        <dbReference type="Pfam" id="PF12578"/>
    </source>
</evidence>
<organism evidence="2">
    <name type="scientific">Tetraodon nigroviridis</name>
    <name type="common">Spotted green pufferfish</name>
    <name type="synonym">Chelonodon nigroviridis</name>
    <dbReference type="NCBI Taxonomy" id="99883"/>
    <lineage>
        <taxon>Eukaryota</taxon>
        <taxon>Metazoa</taxon>
        <taxon>Chordata</taxon>
        <taxon>Craniata</taxon>
        <taxon>Vertebrata</taxon>
        <taxon>Euteleostomi</taxon>
        <taxon>Actinopterygii</taxon>
        <taxon>Neopterygii</taxon>
        <taxon>Teleostei</taxon>
        <taxon>Neoteleostei</taxon>
        <taxon>Acanthomorphata</taxon>
        <taxon>Eupercaria</taxon>
        <taxon>Tetraodontiformes</taxon>
        <taxon>Tetradontoidea</taxon>
        <taxon>Tetraodontidae</taxon>
        <taxon>Tetraodon</taxon>
    </lineage>
</organism>
<dbReference type="KEGG" id="tng:GSTEN00017728G001"/>
<dbReference type="AlphaFoldDB" id="Q4SID7"/>
<comment type="caution">
    <text evidence="2">The sequence shown here is derived from an EMBL/GenBank/DDBJ whole genome shotgun (WGS) entry which is preliminary data.</text>
</comment>
<dbReference type="EMBL" id="CAAE01014581">
    <property type="protein sequence ID" value="CAF99595.1"/>
    <property type="molecule type" value="Genomic_DNA"/>
</dbReference>
<reference evidence="2" key="2">
    <citation type="submission" date="2004-02" db="EMBL/GenBank/DDBJ databases">
        <authorList>
            <consortium name="Genoscope"/>
            <consortium name="Whitehead Institute Centre for Genome Research"/>
        </authorList>
    </citation>
    <scope>NUCLEOTIDE SEQUENCE</scope>
</reference>
<dbReference type="OrthoDB" id="271628at2759"/>
<accession>Q4SID7</accession>
<dbReference type="Pfam" id="PF12578">
    <property type="entry name" value="3-PAP"/>
    <property type="match status" value="1"/>
</dbReference>
<evidence type="ECO:0000313" key="2">
    <source>
        <dbReference type="EMBL" id="CAF99595.1"/>
    </source>
</evidence>
<dbReference type="HOGENOM" id="CLU_021912_1_0_1"/>
<dbReference type="InterPro" id="IPR022587">
    <property type="entry name" value="MTMR12-like_C"/>
</dbReference>
<name>Q4SID7_TETNG</name>
<feature type="non-terminal residue" evidence="2">
    <location>
        <position position="1"/>
    </location>
</feature>
<proteinExistence type="predicted"/>
<sequence length="157" mass="17528">SPSERFFRDWFSRPADPQGVLIPLLMPSHVVIWKLFFLRWVPEACIRSGGPIATFHKLSQLVDEIEILQSRLRQYKGRSPGSGALPSPGAPPSDQRRMYFTAFATNEPPPTPDFLSSSFPFTPVGNLCRSGIHGTPISKFLNGARVWLSTETLDNDT</sequence>
<gene>
    <name evidence="2" type="ORF">GSTENG00017728001</name>
</gene>
<feature type="non-terminal residue" evidence="2">
    <location>
        <position position="157"/>
    </location>
</feature>